<dbReference type="EMBL" id="JASPKY010000216">
    <property type="protein sequence ID" value="KAK9719795.1"/>
    <property type="molecule type" value="Genomic_DNA"/>
</dbReference>
<reference evidence="2 3" key="1">
    <citation type="journal article" date="2024" name="BMC Genomics">
        <title>De novo assembly and annotation of Popillia japonica's genome with initial clues to its potential as an invasive pest.</title>
        <authorList>
            <person name="Cucini C."/>
            <person name="Boschi S."/>
            <person name="Funari R."/>
            <person name="Cardaioli E."/>
            <person name="Iannotti N."/>
            <person name="Marturano G."/>
            <person name="Paoli F."/>
            <person name="Bruttini M."/>
            <person name="Carapelli A."/>
            <person name="Frati F."/>
            <person name="Nardi F."/>
        </authorList>
    </citation>
    <scope>NUCLEOTIDE SEQUENCE [LARGE SCALE GENOMIC DNA]</scope>
    <source>
        <strain evidence="2">DMR45628</strain>
    </source>
</reference>
<evidence type="ECO:0000256" key="1">
    <source>
        <dbReference type="SAM" id="MobiDB-lite"/>
    </source>
</evidence>
<dbReference type="AlphaFoldDB" id="A0AAW1KKT1"/>
<name>A0AAW1KKT1_POPJA</name>
<organism evidence="2 3">
    <name type="scientific">Popillia japonica</name>
    <name type="common">Japanese beetle</name>
    <dbReference type="NCBI Taxonomy" id="7064"/>
    <lineage>
        <taxon>Eukaryota</taxon>
        <taxon>Metazoa</taxon>
        <taxon>Ecdysozoa</taxon>
        <taxon>Arthropoda</taxon>
        <taxon>Hexapoda</taxon>
        <taxon>Insecta</taxon>
        <taxon>Pterygota</taxon>
        <taxon>Neoptera</taxon>
        <taxon>Endopterygota</taxon>
        <taxon>Coleoptera</taxon>
        <taxon>Polyphaga</taxon>
        <taxon>Scarabaeiformia</taxon>
        <taxon>Scarabaeidae</taxon>
        <taxon>Rutelinae</taxon>
        <taxon>Popillia</taxon>
    </lineage>
</organism>
<feature type="region of interest" description="Disordered" evidence="1">
    <location>
        <begin position="34"/>
        <end position="59"/>
    </location>
</feature>
<gene>
    <name evidence="2" type="ORF">QE152_g22437</name>
</gene>
<dbReference type="Proteomes" id="UP001458880">
    <property type="component" value="Unassembled WGS sequence"/>
</dbReference>
<accession>A0AAW1KKT1</accession>
<protein>
    <submittedName>
        <fullName evidence="2">Uncharacterized protein</fullName>
    </submittedName>
</protein>
<proteinExistence type="predicted"/>
<evidence type="ECO:0000313" key="3">
    <source>
        <dbReference type="Proteomes" id="UP001458880"/>
    </source>
</evidence>
<evidence type="ECO:0000313" key="2">
    <source>
        <dbReference type="EMBL" id="KAK9719795.1"/>
    </source>
</evidence>
<keyword evidence="3" id="KW-1185">Reference proteome</keyword>
<comment type="caution">
    <text evidence="2">The sequence shown here is derived from an EMBL/GenBank/DDBJ whole genome shotgun (WGS) entry which is preliminary data.</text>
</comment>
<sequence length="151" mass="16895">MSSRGVFMSTNSEDLADNLFAVNTPTLIRLNSFFDETTPGSESPSYTGSRFPTDGPDFSNEISAPYEVPQFPIEQIEKKLAIQRQITVKVLEDKRSHYEPSLVGVVDEQDHLGMEEHDFVPHFQRVSISGEDTSGVSTKNIQYTKSYSIAI</sequence>
<feature type="compositionally biased region" description="Polar residues" evidence="1">
    <location>
        <begin position="34"/>
        <end position="50"/>
    </location>
</feature>